<gene>
    <name evidence="4" type="ORF">GA0070558_12960</name>
</gene>
<evidence type="ECO:0000259" key="3">
    <source>
        <dbReference type="Pfam" id="PF20052"/>
    </source>
</evidence>
<dbReference type="Pfam" id="PF20014">
    <property type="entry name" value="GAP1-M"/>
    <property type="match status" value="1"/>
</dbReference>
<dbReference type="Proteomes" id="UP000199375">
    <property type="component" value="Unassembled WGS sequence"/>
</dbReference>
<dbReference type="InterPro" id="IPR049532">
    <property type="entry name" value="GAP1-like_C"/>
</dbReference>
<evidence type="ECO:0000313" key="5">
    <source>
        <dbReference type="Proteomes" id="UP000199375"/>
    </source>
</evidence>
<evidence type="ECO:0000259" key="2">
    <source>
        <dbReference type="Pfam" id="PF20014"/>
    </source>
</evidence>
<dbReference type="InterPro" id="IPR045402">
    <property type="entry name" value="GAP1-N2"/>
</dbReference>
<dbReference type="InterPro" id="IPR045401">
    <property type="entry name" value="GAP1-M"/>
</dbReference>
<reference evidence="4 5" key="1">
    <citation type="submission" date="2016-06" db="EMBL/GenBank/DDBJ databases">
        <authorList>
            <person name="Kjaerup R.B."/>
            <person name="Dalgaard T.S."/>
            <person name="Juul-Madsen H.R."/>
        </authorList>
    </citation>
    <scope>NUCLEOTIDE SEQUENCE [LARGE SCALE GENOMIC DNA]</scope>
    <source>
        <strain evidence="4 5">DSM 45626</strain>
    </source>
</reference>
<dbReference type="EMBL" id="FMCW01000029">
    <property type="protein sequence ID" value="SCF11630.1"/>
    <property type="molecule type" value="Genomic_DNA"/>
</dbReference>
<protein>
    <submittedName>
        <fullName evidence="4">Uncharacterized protein</fullName>
    </submittedName>
</protein>
<feature type="domain" description="GTPase-associated protein 1 N-terminal" evidence="1">
    <location>
        <begin position="12"/>
        <end position="143"/>
    </location>
</feature>
<dbReference type="Pfam" id="PF20052">
    <property type="entry name" value="GAP1-C"/>
    <property type="match status" value="1"/>
</dbReference>
<dbReference type="RefSeq" id="WP_091284384.1">
    <property type="nucleotide sequence ID" value="NZ_FMCW01000029.1"/>
</dbReference>
<dbReference type="AlphaFoldDB" id="A0A1C4XT25"/>
<dbReference type="Pfam" id="PF20013">
    <property type="entry name" value="GAP1-N2"/>
    <property type="match status" value="1"/>
</dbReference>
<accession>A0A1C4XT25</accession>
<proteinExistence type="predicted"/>
<sequence length="814" mass="88835">MTPDRPPPESGFEALVYTDCRPGQGLQGTAGLQFQARSAGADQQDMALVEGNLLYEAPTNWMGERRPADRYPSSLSHVHDGHRYATAAGCYLGREANGNREGNQLTHALLTTDPDAYGPVRPAQLFGASCWTRQPAPTTSCPPPGEEWEPGPLDVARVRDLVRATPGGRDLLADLVTVLSRLDRPDAVRVLFVCPDPALVLGWITAATLLLPQRVALTIGFKVFTTRPMHANQPVLAVHPEWETPHPAVDNDQGFVVVDLTRDMRTPVEATPTARRWAELFLTADPYDVVDAVEVAADSGLPPEQAAAVAVVAVLGQPPTPQEAEPLVRWLRGGPTRQVRDHGGPVLDTLVAEVTRWPAETLALLDEIAHTGNRADPGSPLWTADRVAAVRQALIAAELRRAVDTGQVPKGQLDPLPPRIWTGAHQHTGQRRLTEELGRAEPAAFEALLRAARRCGLAVPLPAVRPAAHAFAVDWAEHPEHGYDPGDWPDGEALVDLRNDVLRERVRRDPDQADAIADAWWRVLEPGLTAIDSRLDEAVVAAAVRHLPVAQRHELVDHFLLGAAQRGRPDTVERLARILFRRATADPHELGLLARKAPPGTVLPAEAVAGLRETLLTAQRLPTEDLALGQRLLRQGLLPPDPELVELLTADQAVEELATALTRARRADGRLRSRLTALPRAVVRAHDTELLSALLVNRHPAGVLEHLTALPELTAAYAQRLPALVRRPGEPWHVAVAFALAVDPGAPPELEPDLRSELARGVRRWLGRAEERPLAAAEELVTGLRRPRLTSRWQQVVTDARKPGLLSRLWQRKG</sequence>
<organism evidence="4 5">
    <name type="scientific">Micromonospora haikouensis</name>
    <dbReference type="NCBI Taxonomy" id="686309"/>
    <lineage>
        <taxon>Bacteria</taxon>
        <taxon>Bacillati</taxon>
        <taxon>Actinomycetota</taxon>
        <taxon>Actinomycetes</taxon>
        <taxon>Micromonosporales</taxon>
        <taxon>Micromonosporaceae</taxon>
        <taxon>Micromonospora</taxon>
    </lineage>
</organism>
<evidence type="ECO:0000259" key="1">
    <source>
        <dbReference type="Pfam" id="PF20013"/>
    </source>
</evidence>
<name>A0A1C4XT25_9ACTN</name>
<feature type="domain" description="GTPase-associated protein 1 middle" evidence="2">
    <location>
        <begin position="175"/>
        <end position="262"/>
    </location>
</feature>
<evidence type="ECO:0000313" key="4">
    <source>
        <dbReference type="EMBL" id="SCF11630.1"/>
    </source>
</evidence>
<feature type="domain" description="GTPase-associated protein 1-like C-terminal" evidence="3">
    <location>
        <begin position="281"/>
        <end position="785"/>
    </location>
</feature>